<feature type="compositionally biased region" description="Polar residues" evidence="1">
    <location>
        <begin position="588"/>
        <end position="612"/>
    </location>
</feature>
<feature type="compositionally biased region" description="Low complexity" evidence="1">
    <location>
        <begin position="400"/>
        <end position="414"/>
    </location>
</feature>
<dbReference type="Gene3D" id="3.50.4.10">
    <property type="entry name" value="Hepatocyte Growth Factor"/>
    <property type="match status" value="1"/>
</dbReference>
<gene>
    <name evidence="3" type="ORF">WHR41_01170</name>
</gene>
<dbReference type="RefSeq" id="XP_069233331.1">
    <property type="nucleotide sequence ID" value="XM_069369776.1"/>
</dbReference>
<accession>A0AB34L4E7</accession>
<evidence type="ECO:0000313" key="4">
    <source>
        <dbReference type="Proteomes" id="UP000803884"/>
    </source>
</evidence>
<dbReference type="PANTHER" id="PTHR10963:SF24">
    <property type="entry name" value="GLYCOSIDASE C21B10.07-RELATED"/>
    <property type="match status" value="1"/>
</dbReference>
<feature type="compositionally biased region" description="Low complexity" evidence="1">
    <location>
        <begin position="573"/>
        <end position="587"/>
    </location>
</feature>
<feature type="domain" description="GH16" evidence="2">
    <location>
        <begin position="64"/>
        <end position="394"/>
    </location>
</feature>
<dbReference type="Pfam" id="PF14295">
    <property type="entry name" value="PAN_4"/>
    <property type="match status" value="2"/>
</dbReference>
<dbReference type="InterPro" id="IPR003609">
    <property type="entry name" value="Pan_app"/>
</dbReference>
<comment type="caution">
    <text evidence="3">The sequence shown here is derived from an EMBL/GenBank/DDBJ whole genome shotgun (WGS) entry which is preliminary data.</text>
</comment>
<feature type="region of interest" description="Disordered" evidence="1">
    <location>
        <begin position="545"/>
        <end position="612"/>
    </location>
</feature>
<dbReference type="PANTHER" id="PTHR10963">
    <property type="entry name" value="GLYCOSYL HYDROLASE-RELATED"/>
    <property type="match status" value="1"/>
</dbReference>
<feature type="region of interest" description="Disordered" evidence="1">
    <location>
        <begin position="399"/>
        <end position="427"/>
    </location>
</feature>
<dbReference type="GO" id="GO:0004553">
    <property type="term" value="F:hydrolase activity, hydrolyzing O-glycosyl compounds"/>
    <property type="evidence" value="ECO:0007669"/>
    <property type="project" value="InterPro"/>
</dbReference>
<dbReference type="EMBL" id="JAAQHG020000003">
    <property type="protein sequence ID" value="KAL1590226.1"/>
    <property type="molecule type" value="Genomic_DNA"/>
</dbReference>
<dbReference type="Proteomes" id="UP000803884">
    <property type="component" value="Unassembled WGS sequence"/>
</dbReference>
<evidence type="ECO:0000259" key="2">
    <source>
        <dbReference type="PROSITE" id="PS51762"/>
    </source>
</evidence>
<dbReference type="CDD" id="cd02181">
    <property type="entry name" value="GH16_fungal_Lam16A_glucanase"/>
    <property type="match status" value="1"/>
</dbReference>
<dbReference type="InterPro" id="IPR000757">
    <property type="entry name" value="Beta-glucanase-like"/>
</dbReference>
<evidence type="ECO:0000256" key="1">
    <source>
        <dbReference type="SAM" id="MobiDB-lite"/>
    </source>
</evidence>
<dbReference type="AlphaFoldDB" id="A0AB34L4E7"/>
<dbReference type="Gene3D" id="2.60.120.200">
    <property type="match status" value="1"/>
</dbReference>
<sequence>MLMIGHRQQREYALAIPCRYFRDLSSNTLAKIKTRGIQPSSCITMRSLPIVSRTSILTFISLFSGVSGQAYPGGTYYGGNGAPGAGAYGLIDDYQASIFFDKFTFYTGPDPTNGHVKYVDRGTAERNGFATTPNGTARLSVDTTNRWPNGGPGRPSVRLVSNNAYTHGLFIFDASHMPTGCGTWPAYWLLGNGPEPWPKYGEIDIMEGVHTSNENGISMHTAPGCDISGSDQTATLQTTNCDVRVNQNSGCGSKLVESTIPNNFGADFNENGGGVYATEWTSEFVKHWFFPRDSIPSSITNGAPDVSQFGKPTVNQQGPGCVIDNFFTNMSIIINTDFCGDWAGNVYFLYPECPQQPNRQSWPACVDYVGNNPQDFVDAYWSINSIRVYQQPINAQPSASYSTSLSPTQPQPSTNTINGGMGRSTNSASSLPYTGPLSSLTATETSAYTAVPTPLICPSSNNTIWTDSNGQGYAIACGSDFTGGFAGLPNNGVVGARSFANCLEICDQYSACVGVAFVGGNGAGTCYIKSDEDGKFVYDGTTNGARKGASPSISSSVPTDIASTSSADEEAESSTTSSTSSDVPSTTIANESSTSIDESTTMTSVLESPTPSSTLACPGINNQVLTARDDRRFRIYCSSDADGSSAFDVAYFAEGDFTQCLDLCTAESECTTITWVQGTITGGTCYLRKEQHNAISGSEDLITAILLPDEGSTSSLVVSGASETQTFAYVTPSMSNDDTSTAEIPTSSSHVVDRVNAVCGFYRRHLLYQHQHITVFNNVFGTICRFFYGHLSICVLAELSKHPFFELFFITLQHDFDSISKCFAYQRRPASVQLEVYGSLGRGLHHQLRNRLLDSFISHSASPTRWFKLLFRRVRHHYRVSRVHIRWGKRGRLLSEVISRYALSSGQYDHHLLQNRSTGVFRHVSRTDTDKDISQSIIDRHKWLFWITKQHQCFDDEYDGALWDILWWRKQCSFFDDEYNIAPWVKL</sequence>
<organism evidence="3 4">
    <name type="scientific">Cladosporium halotolerans</name>
    <dbReference type="NCBI Taxonomy" id="1052096"/>
    <lineage>
        <taxon>Eukaryota</taxon>
        <taxon>Fungi</taxon>
        <taxon>Dikarya</taxon>
        <taxon>Ascomycota</taxon>
        <taxon>Pezizomycotina</taxon>
        <taxon>Dothideomycetes</taxon>
        <taxon>Dothideomycetidae</taxon>
        <taxon>Cladosporiales</taxon>
        <taxon>Cladosporiaceae</taxon>
        <taxon>Cladosporium</taxon>
    </lineage>
</organism>
<reference evidence="3 4" key="1">
    <citation type="journal article" date="2020" name="Microbiol. Resour. Announc.">
        <title>Draft Genome Sequence of a Cladosporium Species Isolated from the Mesophotic Ascidian Didemnum maculosum.</title>
        <authorList>
            <person name="Gioti A."/>
            <person name="Siaperas R."/>
            <person name="Nikolaivits E."/>
            <person name="Le Goff G."/>
            <person name="Ouazzani J."/>
            <person name="Kotoulas G."/>
            <person name="Topakas E."/>
        </authorList>
    </citation>
    <scope>NUCLEOTIDE SEQUENCE [LARGE SCALE GENOMIC DNA]</scope>
    <source>
        <strain evidence="3 4">TM138-S3</strain>
    </source>
</reference>
<dbReference type="InterPro" id="IPR013320">
    <property type="entry name" value="ConA-like_dom_sf"/>
</dbReference>
<dbReference type="GO" id="GO:0009251">
    <property type="term" value="P:glucan catabolic process"/>
    <property type="evidence" value="ECO:0007669"/>
    <property type="project" value="TreeGrafter"/>
</dbReference>
<dbReference type="SUPFAM" id="SSF49899">
    <property type="entry name" value="Concanavalin A-like lectins/glucanases"/>
    <property type="match status" value="1"/>
</dbReference>
<name>A0AB34L4E7_9PEZI</name>
<dbReference type="Pfam" id="PF26113">
    <property type="entry name" value="GH16_XgeA"/>
    <property type="match status" value="1"/>
</dbReference>
<evidence type="ECO:0000313" key="3">
    <source>
        <dbReference type="EMBL" id="KAL1590226.1"/>
    </source>
</evidence>
<protein>
    <recommendedName>
        <fullName evidence="2">GH16 domain-containing protein</fullName>
    </recommendedName>
</protein>
<keyword evidence="4" id="KW-1185">Reference proteome</keyword>
<feature type="compositionally biased region" description="Polar residues" evidence="1">
    <location>
        <begin position="415"/>
        <end position="427"/>
    </location>
</feature>
<proteinExistence type="predicted"/>
<dbReference type="InterPro" id="IPR050546">
    <property type="entry name" value="Glycosyl_Hydrlase_16"/>
</dbReference>
<dbReference type="PROSITE" id="PS51762">
    <property type="entry name" value="GH16_2"/>
    <property type="match status" value="1"/>
</dbReference>
<dbReference type="GeneID" id="96002614"/>